<feature type="transmembrane region" description="Helical" evidence="6">
    <location>
        <begin position="194"/>
        <end position="219"/>
    </location>
</feature>
<accession>A0A3S4AM84</accession>
<feature type="chain" id="PRO_5018588296" evidence="7">
    <location>
        <begin position="18"/>
        <end position="604"/>
    </location>
</feature>
<evidence type="ECO:0000259" key="8">
    <source>
        <dbReference type="PROSITE" id="PS50850"/>
    </source>
</evidence>
<dbReference type="GO" id="GO:0022857">
    <property type="term" value="F:transmembrane transporter activity"/>
    <property type="evidence" value="ECO:0007669"/>
    <property type="project" value="InterPro"/>
</dbReference>
<feature type="transmembrane region" description="Helical" evidence="6">
    <location>
        <begin position="397"/>
        <end position="416"/>
    </location>
</feature>
<feature type="transmembrane region" description="Helical" evidence="6">
    <location>
        <begin position="168"/>
        <end position="188"/>
    </location>
</feature>
<dbReference type="InterPro" id="IPR011701">
    <property type="entry name" value="MFS"/>
</dbReference>
<feature type="transmembrane region" description="Helical" evidence="6">
    <location>
        <begin position="371"/>
        <end position="391"/>
    </location>
</feature>
<dbReference type="InterPro" id="IPR020846">
    <property type="entry name" value="MFS_dom"/>
</dbReference>
<dbReference type="CDD" id="cd17502">
    <property type="entry name" value="MFS_Azr1_MDR_like"/>
    <property type="match status" value="1"/>
</dbReference>
<name>A0A3S4AM84_9PEZI</name>
<gene>
    <name evidence="9" type="ORF">TT172_LOCUS3638</name>
</gene>
<proteinExistence type="predicted"/>
<dbReference type="PANTHER" id="PTHR23501">
    <property type="entry name" value="MAJOR FACILITATOR SUPERFAMILY"/>
    <property type="match status" value="1"/>
</dbReference>
<keyword evidence="4 6" id="KW-0472">Membrane</keyword>
<dbReference type="AlphaFoldDB" id="A0A3S4AM84"/>
<feature type="signal peptide" evidence="7">
    <location>
        <begin position="1"/>
        <end position="17"/>
    </location>
</feature>
<feature type="compositionally biased region" description="Low complexity" evidence="5">
    <location>
        <begin position="587"/>
        <end position="596"/>
    </location>
</feature>
<dbReference type="PANTHER" id="PTHR23501:SF198">
    <property type="entry name" value="AZOLE RESISTANCE PROTEIN 1-RELATED"/>
    <property type="match status" value="1"/>
</dbReference>
<feature type="transmembrane region" description="Helical" evidence="6">
    <location>
        <begin position="266"/>
        <end position="285"/>
    </location>
</feature>
<evidence type="ECO:0000256" key="1">
    <source>
        <dbReference type="ARBA" id="ARBA00004141"/>
    </source>
</evidence>
<dbReference type="Pfam" id="PF07690">
    <property type="entry name" value="MFS_1"/>
    <property type="match status" value="1"/>
</dbReference>
<dbReference type="Gene3D" id="1.20.1250.20">
    <property type="entry name" value="MFS general substrate transporter like domains"/>
    <property type="match status" value="1"/>
</dbReference>
<evidence type="ECO:0000313" key="10">
    <source>
        <dbReference type="Proteomes" id="UP000289323"/>
    </source>
</evidence>
<evidence type="ECO:0000256" key="6">
    <source>
        <dbReference type="SAM" id="Phobius"/>
    </source>
</evidence>
<evidence type="ECO:0000313" key="9">
    <source>
        <dbReference type="EMBL" id="SPQ21219.1"/>
    </source>
</evidence>
<dbReference type="SUPFAM" id="SSF103473">
    <property type="entry name" value="MFS general substrate transporter"/>
    <property type="match status" value="1"/>
</dbReference>
<feature type="transmembrane region" description="Helical" evidence="6">
    <location>
        <begin position="461"/>
        <end position="485"/>
    </location>
</feature>
<keyword evidence="2 6" id="KW-0812">Transmembrane</keyword>
<sequence>MRATALFVALFATIALALPVPDPEPAPEAHGSHAVFDNSDVINPEACCLMESQPGDGDGEPITKPSAARLTLVMVGICVAVFLTGMDQTILATAVPVISNQFNTSEDFGWWSNAYFLTLSSFQLFYGKLYSLFPIKIVYLVAIIIFEIGSLVCTTAPNSVALIIGRALAGLGAAGIFSGSVLILSKLVPLAQRAAYLGIMSAFFGLAAIVGPFLGAGLIQSSTWRWCFGINLPLGAVTVVLCSIFVRTPWDSRDLTLSARLQQLDLPGTVCMVASVICLLLALQWGGSVYPWDNGRIIALFVVSGVLAISFLVIQKVMATSTTIPRTLARNRDIWLAAVYSMCITGAVYVSILYLPVWFQDIRGQSPLSSGALLTPLIAGYVVSSIVAGGLTSGVGYYNPAILLGTALTVAGSALLTTINLNSSTARIVGYQLLYGFGVGMGFGQPSYVVQTLLPVSDVPIGVTFITLVQNLSASIFVAVAQAIFQGEMRRRLAPLVPPEDASAILGSGLMQILDSLSQESRDEALRAISASIVMTFYVTLALSAASIVGAGIRWGSMKKGNPKESPSTETTDGEVKVQPTESVTVAGQDQAAAADEAAKGEKQ</sequence>
<feature type="domain" description="Major facilitator superfamily (MFS) profile" evidence="8">
    <location>
        <begin position="73"/>
        <end position="548"/>
    </location>
</feature>
<evidence type="ECO:0000256" key="7">
    <source>
        <dbReference type="SAM" id="SignalP"/>
    </source>
</evidence>
<evidence type="ECO:0000256" key="3">
    <source>
        <dbReference type="ARBA" id="ARBA00022989"/>
    </source>
</evidence>
<feature type="transmembrane region" description="Helical" evidence="6">
    <location>
        <begin position="67"/>
        <end position="87"/>
    </location>
</feature>
<evidence type="ECO:0000256" key="4">
    <source>
        <dbReference type="ARBA" id="ARBA00023136"/>
    </source>
</evidence>
<keyword evidence="3 6" id="KW-1133">Transmembrane helix</keyword>
<dbReference type="EMBL" id="OUUZ01000008">
    <property type="protein sequence ID" value="SPQ21219.1"/>
    <property type="molecule type" value="Genomic_DNA"/>
</dbReference>
<evidence type="ECO:0000256" key="2">
    <source>
        <dbReference type="ARBA" id="ARBA00022692"/>
    </source>
</evidence>
<dbReference type="Gene3D" id="1.20.1720.10">
    <property type="entry name" value="Multidrug resistance protein D"/>
    <property type="match status" value="1"/>
</dbReference>
<organism evidence="9 10">
    <name type="scientific">Thermothielavioides terrestris</name>
    <dbReference type="NCBI Taxonomy" id="2587410"/>
    <lineage>
        <taxon>Eukaryota</taxon>
        <taxon>Fungi</taxon>
        <taxon>Dikarya</taxon>
        <taxon>Ascomycota</taxon>
        <taxon>Pezizomycotina</taxon>
        <taxon>Sordariomycetes</taxon>
        <taxon>Sordariomycetidae</taxon>
        <taxon>Sordariales</taxon>
        <taxon>Chaetomiaceae</taxon>
        <taxon>Thermothielavioides</taxon>
    </lineage>
</organism>
<dbReference type="PROSITE" id="PS50850">
    <property type="entry name" value="MFS"/>
    <property type="match status" value="1"/>
</dbReference>
<feature type="transmembrane region" description="Helical" evidence="6">
    <location>
        <begin position="528"/>
        <end position="553"/>
    </location>
</feature>
<protein>
    <submittedName>
        <fullName evidence="9">1d8ca75b-36a2-4a77-84df-97c520300ca3</fullName>
    </submittedName>
</protein>
<feature type="transmembrane region" description="Helical" evidence="6">
    <location>
        <begin position="297"/>
        <end position="314"/>
    </location>
</feature>
<dbReference type="Proteomes" id="UP000289323">
    <property type="component" value="Unassembled WGS sequence"/>
</dbReference>
<evidence type="ECO:0000256" key="5">
    <source>
        <dbReference type="SAM" id="MobiDB-lite"/>
    </source>
</evidence>
<feature type="transmembrane region" description="Helical" evidence="6">
    <location>
        <begin position="334"/>
        <end position="359"/>
    </location>
</feature>
<feature type="transmembrane region" description="Helical" evidence="6">
    <location>
        <begin position="226"/>
        <end position="246"/>
    </location>
</feature>
<reference evidence="9 10" key="1">
    <citation type="submission" date="2018-04" db="EMBL/GenBank/DDBJ databases">
        <authorList>
            <person name="Huttner S."/>
            <person name="Dainat J."/>
        </authorList>
    </citation>
    <scope>NUCLEOTIDE SEQUENCE [LARGE SCALE GENOMIC DNA]</scope>
</reference>
<feature type="transmembrane region" description="Helical" evidence="6">
    <location>
        <begin position="428"/>
        <end position="449"/>
    </location>
</feature>
<feature type="region of interest" description="Disordered" evidence="5">
    <location>
        <begin position="558"/>
        <end position="604"/>
    </location>
</feature>
<keyword evidence="7" id="KW-0732">Signal</keyword>
<dbReference type="InterPro" id="IPR036259">
    <property type="entry name" value="MFS_trans_sf"/>
</dbReference>
<dbReference type="GO" id="GO:0005886">
    <property type="term" value="C:plasma membrane"/>
    <property type="evidence" value="ECO:0007669"/>
    <property type="project" value="TreeGrafter"/>
</dbReference>
<comment type="subcellular location">
    <subcellularLocation>
        <location evidence="1">Membrane</location>
        <topology evidence="1">Multi-pass membrane protein</topology>
    </subcellularLocation>
</comment>
<feature type="transmembrane region" description="Helical" evidence="6">
    <location>
        <begin position="137"/>
        <end position="156"/>
    </location>
</feature>